<dbReference type="GO" id="GO:0005634">
    <property type="term" value="C:nucleus"/>
    <property type="evidence" value="ECO:0007669"/>
    <property type="project" value="UniProtKB-SubCell"/>
</dbReference>
<dbReference type="PROSITE" id="PS51037">
    <property type="entry name" value="YEATS"/>
    <property type="match status" value="1"/>
</dbReference>
<dbReference type="InterPro" id="IPR038704">
    <property type="entry name" value="YEAST_sf"/>
</dbReference>
<dbReference type="GO" id="GO:0006355">
    <property type="term" value="P:regulation of DNA-templated transcription"/>
    <property type="evidence" value="ECO:0007669"/>
    <property type="project" value="InterPro"/>
</dbReference>
<accession>A0A0N4W2Q8</accession>
<comment type="subcellular location">
    <subcellularLocation>
        <location evidence="4">Nucleus</location>
    </subcellularLocation>
</comment>
<dbReference type="WBParaSite" id="HPLM_0000403001-mRNA-1">
    <property type="protein sequence ID" value="HPLM_0000403001-mRNA-1"/>
    <property type="gene ID" value="HPLM_0000403001"/>
</dbReference>
<dbReference type="Proteomes" id="UP000268014">
    <property type="component" value="Unassembled WGS sequence"/>
</dbReference>
<keyword evidence="3 4" id="KW-0539">Nucleus</keyword>
<dbReference type="AlphaFoldDB" id="A0A0N4W2Q8"/>
<evidence type="ECO:0000313" key="7">
    <source>
        <dbReference type="Proteomes" id="UP000268014"/>
    </source>
</evidence>
<evidence type="ECO:0000313" key="8">
    <source>
        <dbReference type="WBParaSite" id="HPLM_0000403001-mRNA-1"/>
    </source>
</evidence>
<dbReference type="InterPro" id="IPR055129">
    <property type="entry name" value="YEATS_dom"/>
</dbReference>
<keyword evidence="7" id="KW-1185">Reference proteome</keyword>
<dbReference type="PANTHER" id="PTHR47573:SF1">
    <property type="entry name" value="PROTEIN AF-9 HOMOLOG"/>
    <property type="match status" value="1"/>
</dbReference>
<proteinExistence type="predicted"/>
<dbReference type="PANTHER" id="PTHR47573">
    <property type="entry name" value="PROTEIN AF-9 HOMOLOG"/>
    <property type="match status" value="1"/>
</dbReference>
<reference evidence="8" key="1">
    <citation type="submission" date="2017-02" db="UniProtKB">
        <authorList>
            <consortium name="WormBaseParasite"/>
        </authorList>
    </citation>
    <scope>IDENTIFICATION</scope>
</reference>
<evidence type="ECO:0000256" key="4">
    <source>
        <dbReference type="PROSITE-ProRule" id="PRU00376"/>
    </source>
</evidence>
<sequence length="145" mass="16774">MGSTSPIRATGTQFVKPIVYGNIAKELATSQDDENTHEWTLFLKPYWEEDLSTIISKVEFRLHDSYEPSLRVVEKPPYEVHERGWGEFKARIRVHFIDPCEKPVFQDPTAVMYEALTVSANTMKIHDSSKFFTHSSFAYNAFIRP</sequence>
<dbReference type="Pfam" id="PF03366">
    <property type="entry name" value="YEATS"/>
    <property type="match status" value="1"/>
</dbReference>
<evidence type="ECO:0000313" key="6">
    <source>
        <dbReference type="EMBL" id="VDO22207.1"/>
    </source>
</evidence>
<evidence type="ECO:0000256" key="3">
    <source>
        <dbReference type="ARBA" id="ARBA00023242"/>
    </source>
</evidence>
<keyword evidence="1" id="KW-0805">Transcription regulation</keyword>
<keyword evidence="2" id="KW-0804">Transcription</keyword>
<evidence type="ECO:0000259" key="5">
    <source>
        <dbReference type="PROSITE" id="PS51037"/>
    </source>
</evidence>
<name>A0A0N4W2Q8_HAEPC</name>
<feature type="domain" description="YEATS" evidence="5">
    <location>
        <begin position="8"/>
        <end position="139"/>
    </location>
</feature>
<dbReference type="Gene3D" id="2.60.40.1970">
    <property type="entry name" value="YEATS domain"/>
    <property type="match status" value="1"/>
</dbReference>
<protein>
    <submittedName>
        <fullName evidence="8">Protein AF-9 homolog</fullName>
    </submittedName>
</protein>
<evidence type="ECO:0000256" key="1">
    <source>
        <dbReference type="ARBA" id="ARBA00023015"/>
    </source>
</evidence>
<dbReference type="EMBL" id="UZAF01016165">
    <property type="protein sequence ID" value="VDO22207.1"/>
    <property type="molecule type" value="Genomic_DNA"/>
</dbReference>
<dbReference type="InterPro" id="IPR005033">
    <property type="entry name" value="YEATS"/>
</dbReference>
<reference evidence="6 7" key="2">
    <citation type="submission" date="2018-11" db="EMBL/GenBank/DDBJ databases">
        <authorList>
            <consortium name="Pathogen Informatics"/>
        </authorList>
    </citation>
    <scope>NUCLEOTIDE SEQUENCE [LARGE SCALE GENOMIC DNA]</scope>
    <source>
        <strain evidence="6 7">MHpl1</strain>
    </source>
</reference>
<evidence type="ECO:0000256" key="2">
    <source>
        <dbReference type="ARBA" id="ARBA00023163"/>
    </source>
</evidence>
<dbReference type="OrthoDB" id="16041at2759"/>
<organism evidence="8">
    <name type="scientific">Haemonchus placei</name>
    <name type="common">Barber's pole worm</name>
    <dbReference type="NCBI Taxonomy" id="6290"/>
    <lineage>
        <taxon>Eukaryota</taxon>
        <taxon>Metazoa</taxon>
        <taxon>Ecdysozoa</taxon>
        <taxon>Nematoda</taxon>
        <taxon>Chromadorea</taxon>
        <taxon>Rhabditida</taxon>
        <taxon>Rhabditina</taxon>
        <taxon>Rhabditomorpha</taxon>
        <taxon>Strongyloidea</taxon>
        <taxon>Trichostrongylidae</taxon>
        <taxon>Haemonchus</taxon>
    </lineage>
</organism>
<gene>
    <name evidence="6" type="ORF">HPLM_LOCUS4022</name>
</gene>
<dbReference type="STRING" id="6290.A0A0N4W2Q8"/>